<keyword evidence="2 5" id="KW-0808">Transferase</keyword>
<evidence type="ECO:0000313" key="6">
    <source>
        <dbReference type="Proteomes" id="UP000238479"/>
    </source>
</evidence>
<proteinExistence type="inferred from homology"/>
<keyword evidence="4" id="KW-1133">Transmembrane helix</keyword>
<dbReference type="GO" id="GO:0050636">
    <property type="term" value="F:vinorine synthase activity"/>
    <property type="evidence" value="ECO:0007669"/>
    <property type="project" value="UniProtKB-EC"/>
</dbReference>
<evidence type="ECO:0000256" key="3">
    <source>
        <dbReference type="ARBA" id="ARBA00023315"/>
    </source>
</evidence>
<dbReference type="PANTHER" id="PTHR31623:SF128">
    <property type="entry name" value="SALUTARIDINOL 7-O-ACETYLTRANSFERASE-LIKE"/>
    <property type="match status" value="1"/>
</dbReference>
<evidence type="ECO:0000256" key="2">
    <source>
        <dbReference type="ARBA" id="ARBA00022679"/>
    </source>
</evidence>
<name>A0A2P6PBR1_ROSCH</name>
<dbReference type="EMBL" id="PDCK01000045">
    <property type="protein sequence ID" value="PRQ19366.1"/>
    <property type="molecule type" value="Genomic_DNA"/>
</dbReference>
<organism evidence="5 6">
    <name type="scientific">Rosa chinensis</name>
    <name type="common">China rose</name>
    <dbReference type="NCBI Taxonomy" id="74649"/>
    <lineage>
        <taxon>Eukaryota</taxon>
        <taxon>Viridiplantae</taxon>
        <taxon>Streptophyta</taxon>
        <taxon>Embryophyta</taxon>
        <taxon>Tracheophyta</taxon>
        <taxon>Spermatophyta</taxon>
        <taxon>Magnoliopsida</taxon>
        <taxon>eudicotyledons</taxon>
        <taxon>Gunneridae</taxon>
        <taxon>Pentapetalae</taxon>
        <taxon>rosids</taxon>
        <taxon>fabids</taxon>
        <taxon>Rosales</taxon>
        <taxon>Rosaceae</taxon>
        <taxon>Rosoideae</taxon>
        <taxon>Rosoideae incertae sedis</taxon>
        <taxon>Rosa</taxon>
    </lineage>
</organism>
<dbReference type="EC" id="2.3.1.160" evidence="5"/>
<dbReference type="AlphaFoldDB" id="A0A2P6PBR1"/>
<comment type="caution">
    <text evidence="5">The sequence shown here is derived from an EMBL/GenBank/DDBJ whole genome shotgun (WGS) entry which is preliminary data.</text>
</comment>
<gene>
    <name evidence="5" type="ORF">RchiOBHm_Chr7g0216431</name>
</gene>
<evidence type="ECO:0000256" key="4">
    <source>
        <dbReference type="SAM" id="Phobius"/>
    </source>
</evidence>
<evidence type="ECO:0000313" key="5">
    <source>
        <dbReference type="EMBL" id="PRQ19366.1"/>
    </source>
</evidence>
<sequence length="199" mass="22172">MMLHFRKFLRLLQSACKLLYPKNLVHFYPLASCLKGTTSIECNNEGVYFVEARVKCQLLGFLKQPNPKLFNQFMAKHNSKTAQLALGTCVLLVQISVFNCGGIVVAISPLHKIADGTSLHTFVCFWAAINHGEYHQLVLPTFNGATLLLTKDLSAMHNFMGPIPTQTLTTRMFMFNVSKMASLKAEIGSRSQKFTPTNG</sequence>
<dbReference type="Gene3D" id="3.30.559.10">
    <property type="entry name" value="Chloramphenicol acetyltransferase-like domain"/>
    <property type="match status" value="1"/>
</dbReference>
<feature type="transmembrane region" description="Helical" evidence="4">
    <location>
        <begin position="84"/>
        <end position="107"/>
    </location>
</feature>
<keyword evidence="4" id="KW-0812">Transmembrane</keyword>
<keyword evidence="3 5" id="KW-0012">Acyltransferase</keyword>
<comment type="similarity">
    <text evidence="1">Belongs to the plant acyltransferase family.</text>
</comment>
<keyword evidence="4" id="KW-0472">Membrane</keyword>
<dbReference type="Proteomes" id="UP000238479">
    <property type="component" value="Chromosome 7"/>
</dbReference>
<keyword evidence="6" id="KW-1185">Reference proteome</keyword>
<dbReference type="PANTHER" id="PTHR31623">
    <property type="entry name" value="F21J9.9"/>
    <property type="match status" value="1"/>
</dbReference>
<accession>A0A2P6PBR1</accession>
<evidence type="ECO:0000256" key="1">
    <source>
        <dbReference type="ARBA" id="ARBA00009861"/>
    </source>
</evidence>
<dbReference type="InterPro" id="IPR023213">
    <property type="entry name" value="CAT-like_dom_sf"/>
</dbReference>
<dbReference type="Pfam" id="PF02458">
    <property type="entry name" value="Transferase"/>
    <property type="match status" value="1"/>
</dbReference>
<dbReference type="Gramene" id="PRQ19366">
    <property type="protein sequence ID" value="PRQ19366"/>
    <property type="gene ID" value="RchiOBHm_Chr7g0216431"/>
</dbReference>
<dbReference type="OMA" id="SACKLLY"/>
<protein>
    <submittedName>
        <fullName evidence="5">Putative vinorine synthase</fullName>
        <ecNumber evidence="5">2.3.1.160</ecNumber>
    </submittedName>
</protein>
<reference evidence="5 6" key="1">
    <citation type="journal article" date="2018" name="Nat. Genet.">
        <title>The Rosa genome provides new insights in the design of modern roses.</title>
        <authorList>
            <person name="Bendahmane M."/>
        </authorList>
    </citation>
    <scope>NUCLEOTIDE SEQUENCE [LARGE SCALE GENOMIC DNA]</scope>
    <source>
        <strain evidence="6">cv. Old Blush</strain>
    </source>
</reference>